<evidence type="ECO:0000313" key="2">
    <source>
        <dbReference type="EMBL" id="QHT02585.1"/>
    </source>
</evidence>
<dbReference type="EMBL" id="MN739396">
    <property type="protein sequence ID" value="QHT02585.1"/>
    <property type="molecule type" value="Genomic_DNA"/>
</dbReference>
<feature type="compositionally biased region" description="Basic residues" evidence="1">
    <location>
        <begin position="138"/>
        <end position="203"/>
    </location>
</feature>
<evidence type="ECO:0000256" key="1">
    <source>
        <dbReference type="SAM" id="MobiDB-lite"/>
    </source>
</evidence>
<organism evidence="2">
    <name type="scientific">viral metagenome</name>
    <dbReference type="NCBI Taxonomy" id="1070528"/>
    <lineage>
        <taxon>unclassified sequences</taxon>
        <taxon>metagenomes</taxon>
        <taxon>organismal metagenomes</taxon>
    </lineage>
</organism>
<protein>
    <submittedName>
        <fullName evidence="2">Uncharacterized protein</fullName>
    </submittedName>
</protein>
<feature type="region of interest" description="Disordered" evidence="1">
    <location>
        <begin position="123"/>
        <end position="203"/>
    </location>
</feature>
<reference evidence="2" key="1">
    <citation type="journal article" date="2020" name="Nature">
        <title>Giant virus diversity and host interactions through global metagenomics.</title>
        <authorList>
            <person name="Schulz F."/>
            <person name="Roux S."/>
            <person name="Paez-Espino D."/>
            <person name="Jungbluth S."/>
            <person name="Walsh D.A."/>
            <person name="Denef V.J."/>
            <person name="McMahon K.D."/>
            <person name="Konstantinidis K.T."/>
            <person name="Eloe-Fadrosh E.A."/>
            <person name="Kyrpides N.C."/>
            <person name="Woyke T."/>
        </authorList>
    </citation>
    <scope>NUCLEOTIDE SEQUENCE</scope>
    <source>
        <strain evidence="2">GVMAG-M-3300020595-32</strain>
    </source>
</reference>
<accession>A0A6C0CG96</accession>
<proteinExistence type="predicted"/>
<dbReference type="AlphaFoldDB" id="A0A6C0CG96"/>
<name>A0A6C0CG96_9ZZZZ</name>
<sequence>MPTLVTELKPDVLKDHIQKNISNRRIFNEDKEEFRKFVDGVLGINSPGEDRTDLEVGKDINYEQWKNATYIAREEYLERMCHAVWNGGDSQSQSEQIYEWLIKLRTDHPSRLDSMKSDLRSSLLNPSPEWGGLDGGNRKNKTRKSKSRRSKTGKSKTCRSKTRYSKTRKNKRRYSKTRKNKRRYSKTRKNKRRYSKTRKNKRR</sequence>